<dbReference type="EMBL" id="KB097571">
    <property type="protein sequence ID" value="ESN94317.1"/>
    <property type="molecule type" value="Genomic_DNA"/>
</dbReference>
<evidence type="ECO:0000313" key="2">
    <source>
        <dbReference type="EMBL" id="ESN94317.1"/>
    </source>
</evidence>
<protein>
    <submittedName>
        <fullName evidence="2 3">Uncharacterized protein</fullName>
    </submittedName>
</protein>
<dbReference type="GO" id="GO:0004185">
    <property type="term" value="F:serine-type carboxypeptidase activity"/>
    <property type="evidence" value="ECO:0007669"/>
    <property type="project" value="InterPro"/>
</dbReference>
<comment type="similarity">
    <text evidence="1">Belongs to the peptidase S10 family.</text>
</comment>
<dbReference type="GO" id="GO:0006508">
    <property type="term" value="P:proteolysis"/>
    <property type="evidence" value="ECO:0007669"/>
    <property type="project" value="InterPro"/>
</dbReference>
<dbReference type="InParanoid" id="T1FZQ5"/>
<dbReference type="KEGG" id="hro:HELRODRAFT_69170"/>
<organism evidence="3 4">
    <name type="scientific">Helobdella robusta</name>
    <name type="common">Californian leech</name>
    <dbReference type="NCBI Taxonomy" id="6412"/>
    <lineage>
        <taxon>Eukaryota</taxon>
        <taxon>Metazoa</taxon>
        <taxon>Spiralia</taxon>
        <taxon>Lophotrochozoa</taxon>
        <taxon>Annelida</taxon>
        <taxon>Clitellata</taxon>
        <taxon>Hirudinea</taxon>
        <taxon>Rhynchobdellida</taxon>
        <taxon>Glossiphoniidae</taxon>
        <taxon>Helobdella</taxon>
    </lineage>
</organism>
<dbReference type="STRING" id="6412.T1FZQ5"/>
<dbReference type="Proteomes" id="UP000015101">
    <property type="component" value="Unassembled WGS sequence"/>
</dbReference>
<reference evidence="4" key="1">
    <citation type="submission" date="2012-12" db="EMBL/GenBank/DDBJ databases">
        <authorList>
            <person name="Hellsten U."/>
            <person name="Grimwood J."/>
            <person name="Chapman J.A."/>
            <person name="Shapiro H."/>
            <person name="Aerts A."/>
            <person name="Otillar R.P."/>
            <person name="Terry A.Y."/>
            <person name="Boore J.L."/>
            <person name="Simakov O."/>
            <person name="Marletaz F."/>
            <person name="Cho S.-J."/>
            <person name="Edsinger-Gonzales E."/>
            <person name="Havlak P."/>
            <person name="Kuo D.-H."/>
            <person name="Larsson T."/>
            <person name="Lv J."/>
            <person name="Arendt D."/>
            <person name="Savage R."/>
            <person name="Osoegawa K."/>
            <person name="de Jong P."/>
            <person name="Lindberg D.R."/>
            <person name="Seaver E.C."/>
            <person name="Weisblat D.A."/>
            <person name="Putnam N.H."/>
            <person name="Grigoriev I.V."/>
            <person name="Rokhsar D.S."/>
        </authorList>
    </citation>
    <scope>NUCLEOTIDE SEQUENCE</scope>
</reference>
<evidence type="ECO:0000256" key="1">
    <source>
        <dbReference type="ARBA" id="ARBA00009431"/>
    </source>
</evidence>
<reference evidence="2 4" key="2">
    <citation type="journal article" date="2013" name="Nature">
        <title>Insights into bilaterian evolution from three spiralian genomes.</title>
        <authorList>
            <person name="Simakov O."/>
            <person name="Marletaz F."/>
            <person name="Cho S.J."/>
            <person name="Edsinger-Gonzales E."/>
            <person name="Havlak P."/>
            <person name="Hellsten U."/>
            <person name="Kuo D.H."/>
            <person name="Larsson T."/>
            <person name="Lv J."/>
            <person name="Arendt D."/>
            <person name="Savage R."/>
            <person name="Osoegawa K."/>
            <person name="de Jong P."/>
            <person name="Grimwood J."/>
            <person name="Chapman J.A."/>
            <person name="Shapiro H."/>
            <person name="Aerts A."/>
            <person name="Otillar R.P."/>
            <person name="Terry A.Y."/>
            <person name="Boore J.L."/>
            <person name="Grigoriev I.V."/>
            <person name="Lindberg D.R."/>
            <person name="Seaver E.C."/>
            <person name="Weisblat D.A."/>
            <person name="Putnam N.H."/>
            <person name="Rokhsar D.S."/>
        </authorList>
    </citation>
    <scope>NUCLEOTIDE SEQUENCE</scope>
</reference>
<sequence length="52" mass="6314">SGGTIDGKEKWAYVDVRPGAHMFYWLYRSYHKDDYKTRPLILWLQVCYILIF</sequence>
<proteinExistence type="inferred from homology"/>
<keyword evidence="4" id="KW-1185">Reference proteome</keyword>
<dbReference type="GeneID" id="20214303"/>
<dbReference type="RefSeq" id="XP_009027264.1">
    <property type="nucleotide sequence ID" value="XM_009029016.1"/>
</dbReference>
<dbReference type="SUPFAM" id="SSF53474">
    <property type="entry name" value="alpha/beta-Hydrolases"/>
    <property type="match status" value="1"/>
</dbReference>
<accession>T1FZQ5</accession>
<evidence type="ECO:0000313" key="4">
    <source>
        <dbReference type="Proteomes" id="UP000015101"/>
    </source>
</evidence>
<dbReference type="InterPro" id="IPR029058">
    <property type="entry name" value="AB_hydrolase_fold"/>
</dbReference>
<dbReference type="HOGENOM" id="CLU_3093391_0_0_1"/>
<dbReference type="Gene3D" id="3.40.50.1820">
    <property type="entry name" value="alpha/beta hydrolase"/>
    <property type="match status" value="1"/>
</dbReference>
<reference evidence="3" key="3">
    <citation type="submission" date="2015-06" db="UniProtKB">
        <authorList>
            <consortium name="EnsemblMetazoa"/>
        </authorList>
    </citation>
    <scope>IDENTIFICATION</scope>
</reference>
<dbReference type="Pfam" id="PF00450">
    <property type="entry name" value="Peptidase_S10"/>
    <property type="match status" value="1"/>
</dbReference>
<dbReference type="InterPro" id="IPR001563">
    <property type="entry name" value="Peptidase_S10"/>
</dbReference>
<dbReference type="EMBL" id="AMQM01001555">
    <property type="status" value="NOT_ANNOTATED_CDS"/>
    <property type="molecule type" value="Genomic_DNA"/>
</dbReference>
<dbReference type="CTD" id="20214303"/>
<dbReference type="EnsemblMetazoa" id="HelroT69170">
    <property type="protein sequence ID" value="HelroP69170"/>
    <property type="gene ID" value="HelroG69170"/>
</dbReference>
<dbReference type="AlphaFoldDB" id="T1FZQ5"/>
<dbReference type="OrthoDB" id="443318at2759"/>
<evidence type="ECO:0000313" key="3">
    <source>
        <dbReference type="EnsemblMetazoa" id="HelroP69170"/>
    </source>
</evidence>
<gene>
    <name evidence="3" type="primary">20214303</name>
    <name evidence="2" type="ORF">HELRODRAFT_69170</name>
</gene>
<name>T1FZQ5_HELRO</name>